<protein>
    <submittedName>
        <fullName evidence="1">Uncharacterized protein</fullName>
    </submittedName>
</protein>
<name>A0A1Y1VXQ0_9FUNG</name>
<sequence>MPPLLTSCSVAAPSCIRLLPKTNNSLLEPPTKRLQSSPSPVRLVYILCWHKQPGLSAGRGAPASRAHVRVLLSPFSSECVCRAWRREKLLV</sequence>
<dbReference type="AlphaFoldDB" id="A0A1Y1VXQ0"/>
<accession>A0A1Y1VXQ0</accession>
<evidence type="ECO:0000313" key="2">
    <source>
        <dbReference type="Proteomes" id="UP000193922"/>
    </source>
</evidence>
<dbReference type="Proteomes" id="UP000193922">
    <property type="component" value="Unassembled WGS sequence"/>
</dbReference>
<organism evidence="1 2">
    <name type="scientific">Linderina pennispora</name>
    <dbReference type="NCBI Taxonomy" id="61395"/>
    <lineage>
        <taxon>Eukaryota</taxon>
        <taxon>Fungi</taxon>
        <taxon>Fungi incertae sedis</taxon>
        <taxon>Zoopagomycota</taxon>
        <taxon>Kickxellomycotina</taxon>
        <taxon>Kickxellomycetes</taxon>
        <taxon>Kickxellales</taxon>
        <taxon>Kickxellaceae</taxon>
        <taxon>Linderina</taxon>
    </lineage>
</organism>
<dbReference type="GeneID" id="63808940"/>
<gene>
    <name evidence="1" type="ORF">DL89DRAFT_95529</name>
</gene>
<dbReference type="EMBL" id="MCFD01000021">
    <property type="protein sequence ID" value="ORX65786.1"/>
    <property type="molecule type" value="Genomic_DNA"/>
</dbReference>
<keyword evidence="2" id="KW-1185">Reference proteome</keyword>
<reference evidence="1 2" key="1">
    <citation type="submission" date="2016-07" db="EMBL/GenBank/DDBJ databases">
        <title>Pervasive Adenine N6-methylation of Active Genes in Fungi.</title>
        <authorList>
            <consortium name="DOE Joint Genome Institute"/>
            <person name="Mondo S.J."/>
            <person name="Dannebaum R.O."/>
            <person name="Kuo R.C."/>
            <person name="Labutti K."/>
            <person name="Haridas S."/>
            <person name="Kuo A."/>
            <person name="Salamov A."/>
            <person name="Ahrendt S.R."/>
            <person name="Lipzen A."/>
            <person name="Sullivan W."/>
            <person name="Andreopoulos W.B."/>
            <person name="Clum A."/>
            <person name="Lindquist E."/>
            <person name="Daum C."/>
            <person name="Ramamoorthy G.K."/>
            <person name="Gryganskyi A."/>
            <person name="Culley D."/>
            <person name="Magnuson J.K."/>
            <person name="James T.Y."/>
            <person name="O'Malley M.A."/>
            <person name="Stajich J.E."/>
            <person name="Spatafora J.W."/>
            <person name="Visel A."/>
            <person name="Grigoriev I.V."/>
        </authorList>
    </citation>
    <scope>NUCLEOTIDE SEQUENCE [LARGE SCALE GENOMIC DNA]</scope>
    <source>
        <strain evidence="1 2">ATCC 12442</strain>
    </source>
</reference>
<dbReference type="RefSeq" id="XP_040739879.1">
    <property type="nucleotide sequence ID" value="XM_040892292.1"/>
</dbReference>
<comment type="caution">
    <text evidence="1">The sequence shown here is derived from an EMBL/GenBank/DDBJ whole genome shotgun (WGS) entry which is preliminary data.</text>
</comment>
<evidence type="ECO:0000313" key="1">
    <source>
        <dbReference type="EMBL" id="ORX65786.1"/>
    </source>
</evidence>
<proteinExistence type="predicted"/>